<evidence type="ECO:0000313" key="2">
    <source>
        <dbReference type="EMBL" id="KAG2498454.1"/>
    </source>
</evidence>
<organism evidence="2 3">
    <name type="scientific">Edaphochlamys debaryana</name>
    <dbReference type="NCBI Taxonomy" id="47281"/>
    <lineage>
        <taxon>Eukaryota</taxon>
        <taxon>Viridiplantae</taxon>
        <taxon>Chlorophyta</taxon>
        <taxon>core chlorophytes</taxon>
        <taxon>Chlorophyceae</taxon>
        <taxon>CS clade</taxon>
        <taxon>Chlamydomonadales</taxon>
        <taxon>Chlamydomonadales incertae sedis</taxon>
        <taxon>Edaphochlamys</taxon>
    </lineage>
</organism>
<evidence type="ECO:0000256" key="1">
    <source>
        <dbReference type="SAM" id="MobiDB-lite"/>
    </source>
</evidence>
<dbReference type="InterPro" id="IPR009836">
    <property type="entry name" value="GRDP-like"/>
</dbReference>
<sequence length="718" mass="74619">MSQAQPFEAALKAATERINLDLASNATRLLRLIGAVDLCPDGGLCTGHYATQAIRRYWLLWLPLLHSQQATGAPTASLLLPPLDVQFAWYVHRLNPRQYVADCKARFGGVVVHPANPLQALGFSARGPADPEGRGAATREAWEALYPSGPGQPPEHAFWPPAAPDPATAASGHAAVAPCAAAPAPADGAAAPAAAGSLERVQGYVLQAMARQGTFLHHVLRAPYTDPGFLASARTRYLRFLALILSAPPGSAYSVPMYDIDLMWHAHQAMSGVYGADCSALGVAGGLLGHDDALPETTLAADFGECRLRYESLTRLMYNVAPTRKVPHSVAHPLAAPLWPLAAALAGPRDPLLPPREVAAELACAAADLKRSERARSLAASRSGREARSPSLLPGRLSRALGCLGRAGGGHPHDLGDGDGDMPPSQRAHTARRRREAPKRPHMLGSLDHVGRCGVFALYALWRLGQARTDGRAGAAGTGGHSEGSPDKPGASGGALSRCFGGRAQEAPVTPEVETAARVLSDALLGLSGPHAWAPDLDSPLASSEHPFWQALFPLPSSLAAPPPAVPTQHRLPAPAPVMDLPAGFAPGAARDEETVYLAAHHYAEPRPVLYTPSDYCLLGPPFWCLKPTMAAANKPAQALPESTKPGAGTSGAPARPSGGSSSASSSASGDGTEGRGPDAAGLGALVHGPQWGAVVLEAYRRVHAALEARRGGGARGS</sequence>
<dbReference type="Pfam" id="PF07173">
    <property type="entry name" value="GRDP-like"/>
    <property type="match status" value="2"/>
</dbReference>
<dbReference type="OrthoDB" id="2684236at2759"/>
<feature type="compositionally biased region" description="Low complexity" evidence="1">
    <location>
        <begin position="646"/>
        <end position="670"/>
    </location>
</feature>
<proteinExistence type="predicted"/>
<keyword evidence="3" id="KW-1185">Reference proteome</keyword>
<dbReference type="EMBL" id="JAEHOE010000010">
    <property type="protein sequence ID" value="KAG2498454.1"/>
    <property type="molecule type" value="Genomic_DNA"/>
</dbReference>
<dbReference type="AlphaFoldDB" id="A0A835YIU8"/>
<feature type="compositionally biased region" description="Basic residues" evidence="1">
    <location>
        <begin position="429"/>
        <end position="442"/>
    </location>
</feature>
<feature type="region of interest" description="Disordered" evidence="1">
    <location>
        <begin position="470"/>
        <end position="498"/>
    </location>
</feature>
<protein>
    <submittedName>
        <fullName evidence="2">Uncharacterized protein</fullName>
    </submittedName>
</protein>
<feature type="region of interest" description="Disordered" evidence="1">
    <location>
        <begin position="636"/>
        <end position="684"/>
    </location>
</feature>
<reference evidence="2" key="1">
    <citation type="journal article" date="2020" name="bioRxiv">
        <title>Comparative genomics of Chlamydomonas.</title>
        <authorList>
            <person name="Craig R.J."/>
            <person name="Hasan A.R."/>
            <person name="Ness R.W."/>
            <person name="Keightley P.D."/>
        </authorList>
    </citation>
    <scope>NUCLEOTIDE SEQUENCE</scope>
    <source>
        <strain evidence="2">CCAP 11/70</strain>
    </source>
</reference>
<dbReference type="PANTHER" id="PTHR34365:SF7">
    <property type="entry name" value="GLYCINE-RICH DOMAIN-CONTAINING PROTEIN 1"/>
    <property type="match status" value="1"/>
</dbReference>
<feature type="region of interest" description="Disordered" evidence="1">
    <location>
        <begin position="403"/>
        <end position="444"/>
    </location>
</feature>
<dbReference type="Proteomes" id="UP000612055">
    <property type="component" value="Unassembled WGS sequence"/>
</dbReference>
<name>A0A835YIU8_9CHLO</name>
<accession>A0A835YIU8</accession>
<evidence type="ECO:0000313" key="3">
    <source>
        <dbReference type="Proteomes" id="UP000612055"/>
    </source>
</evidence>
<gene>
    <name evidence="2" type="ORF">HYH03_003708</name>
</gene>
<dbReference type="PANTHER" id="PTHR34365">
    <property type="entry name" value="ENOLASE (DUF1399)"/>
    <property type="match status" value="1"/>
</dbReference>
<comment type="caution">
    <text evidence="2">The sequence shown here is derived from an EMBL/GenBank/DDBJ whole genome shotgun (WGS) entry which is preliminary data.</text>
</comment>